<dbReference type="Proteomes" id="UP000070444">
    <property type="component" value="Unassembled WGS sequence"/>
</dbReference>
<feature type="transmembrane region" description="Helical" evidence="1">
    <location>
        <begin position="564"/>
        <end position="586"/>
    </location>
</feature>
<dbReference type="Pfam" id="PF04114">
    <property type="entry name" value="Gaa1"/>
    <property type="match status" value="1"/>
</dbReference>
<dbReference type="Gene3D" id="3.40.630.10">
    <property type="entry name" value="Zn peptidases"/>
    <property type="match status" value="1"/>
</dbReference>
<feature type="transmembrane region" description="Helical" evidence="1">
    <location>
        <begin position="371"/>
        <end position="389"/>
    </location>
</feature>
<evidence type="ECO:0000313" key="2">
    <source>
        <dbReference type="EMBL" id="KXN74405.1"/>
    </source>
</evidence>
<evidence type="ECO:0000313" key="3">
    <source>
        <dbReference type="Proteomes" id="UP000070444"/>
    </source>
</evidence>
<name>A0A137PHF7_CONC2</name>
<accession>A0A137PHF7</accession>
<dbReference type="InterPro" id="IPR007246">
    <property type="entry name" value="Gaa1"/>
</dbReference>
<feature type="transmembrane region" description="Helical" evidence="1">
    <location>
        <begin position="410"/>
        <end position="430"/>
    </location>
</feature>
<dbReference type="GO" id="GO:0042765">
    <property type="term" value="C:GPI-anchor transamidase complex"/>
    <property type="evidence" value="ECO:0007669"/>
    <property type="project" value="InterPro"/>
</dbReference>
<feature type="transmembrane region" description="Helical" evidence="1">
    <location>
        <begin position="442"/>
        <end position="463"/>
    </location>
</feature>
<dbReference type="AlphaFoldDB" id="A0A137PHF7"/>
<dbReference type="OrthoDB" id="445301at2759"/>
<organism evidence="2 3">
    <name type="scientific">Conidiobolus coronatus (strain ATCC 28846 / CBS 209.66 / NRRL 28638)</name>
    <name type="common">Delacroixia coronata</name>
    <dbReference type="NCBI Taxonomy" id="796925"/>
    <lineage>
        <taxon>Eukaryota</taxon>
        <taxon>Fungi</taxon>
        <taxon>Fungi incertae sedis</taxon>
        <taxon>Zoopagomycota</taxon>
        <taxon>Entomophthoromycotina</taxon>
        <taxon>Entomophthoromycetes</taxon>
        <taxon>Entomophthorales</taxon>
        <taxon>Ancylistaceae</taxon>
        <taxon>Conidiobolus</taxon>
    </lineage>
</organism>
<keyword evidence="1" id="KW-1133">Transmembrane helix</keyword>
<proteinExistence type="predicted"/>
<sequence>MAANAKEKIANKLKDALTRLVILFQKNSLTLSCLLFLIGMSWLFILPTNEYIRNVYTDENALLPSSAYAYYSHQKVKYAEEQSKILKELKLKGSEHYSDHLIKELNALGMETSQQRFTIKSDDGTEDIEGINTYGILRAWKTDGTEALLLNADWESLPSTQGNHNGVAMLLSIAHQFKQSTYWAKDIIFLFTQYHHKGLHQWLKSYHGESGVEPLDIRSGYIQIALDLDLPPSSDKYESIQMVYEGINGYLPNLDVISTLQRVGDDFRAKTSVHPNSNENKYLNRLTTMFTQLSIQATTISAKPSGLFLAYDIHGVSLVGVPSQHSTFGWVEIGIIVEEAFRSYNNLLERLHHSYNFYIMLSYSQFVSLQMYLPVVGILGAIPLIYSMLSLSKLSEKFSSLKQRSTLGFYNYRGPFLLFLVAQVSGWFSYTLLLNYSDKFNNLGIFILPLIYVIQAKLLPILYPTNSPVFLEYKLMLLMLTAIATLCLSTLNFGLALALSILTFPYVIITHLTPIKSYLGKFVSLIVLLALSPQVILLAISFIYGWDILDIMTTLKWNIVEGNAWIGSVLGLIYFPLNFGFLQSVLASNRE</sequence>
<dbReference type="OMA" id="FFRESEW"/>
<reference evidence="2 3" key="1">
    <citation type="journal article" date="2015" name="Genome Biol. Evol.">
        <title>Phylogenomic analyses indicate that early fungi evolved digesting cell walls of algal ancestors of land plants.</title>
        <authorList>
            <person name="Chang Y."/>
            <person name="Wang S."/>
            <person name="Sekimoto S."/>
            <person name="Aerts A.L."/>
            <person name="Choi C."/>
            <person name="Clum A."/>
            <person name="LaButti K.M."/>
            <person name="Lindquist E.A."/>
            <person name="Yee Ngan C."/>
            <person name="Ohm R.A."/>
            <person name="Salamov A.A."/>
            <person name="Grigoriev I.V."/>
            <person name="Spatafora J.W."/>
            <person name="Berbee M.L."/>
        </authorList>
    </citation>
    <scope>NUCLEOTIDE SEQUENCE [LARGE SCALE GENOMIC DNA]</scope>
    <source>
        <strain evidence="2 3">NRRL 28638</strain>
    </source>
</reference>
<keyword evidence="3" id="KW-1185">Reference proteome</keyword>
<gene>
    <name evidence="2" type="ORF">CONCODRAFT_67582</name>
</gene>
<dbReference type="STRING" id="796925.A0A137PHF7"/>
<feature type="transmembrane region" description="Helical" evidence="1">
    <location>
        <begin position="20"/>
        <end position="45"/>
    </location>
</feature>
<dbReference type="PANTHER" id="PTHR13304">
    <property type="entry name" value="GLYCOSYLPHOSPHATIDYLINOSITOL ANCHOR ATTACHMENT 1 PROTEIN"/>
    <property type="match status" value="1"/>
</dbReference>
<keyword evidence="1" id="KW-0472">Membrane</keyword>
<dbReference type="EMBL" id="KQ964424">
    <property type="protein sequence ID" value="KXN74405.1"/>
    <property type="molecule type" value="Genomic_DNA"/>
</dbReference>
<dbReference type="GO" id="GO:0016255">
    <property type="term" value="P:attachment of GPI anchor to protein"/>
    <property type="evidence" value="ECO:0007669"/>
    <property type="project" value="TreeGrafter"/>
</dbReference>
<keyword evidence="1" id="KW-0812">Transmembrane</keyword>
<feature type="transmembrane region" description="Helical" evidence="1">
    <location>
        <begin position="522"/>
        <end position="544"/>
    </location>
</feature>
<feature type="transmembrane region" description="Helical" evidence="1">
    <location>
        <begin position="475"/>
        <end position="491"/>
    </location>
</feature>
<protein>
    <submittedName>
        <fullName evidence="2">Gaa1-domain-containing protein</fullName>
    </submittedName>
</protein>
<evidence type="ECO:0000256" key="1">
    <source>
        <dbReference type="SAM" id="Phobius"/>
    </source>
</evidence>
<dbReference type="PANTHER" id="PTHR13304:SF0">
    <property type="entry name" value="GLYCOSYLPHOSPHATIDYLINOSITOL ANCHOR ATTACHMENT 1 PROTEIN"/>
    <property type="match status" value="1"/>
</dbReference>